<evidence type="ECO:0000256" key="11">
    <source>
        <dbReference type="SAM" id="MobiDB-lite"/>
    </source>
</evidence>
<evidence type="ECO:0000256" key="9">
    <source>
        <dbReference type="ARBA" id="ARBA00023306"/>
    </source>
</evidence>
<feature type="domain" description="Condensin complex subunit 1 C-terminal" evidence="12">
    <location>
        <begin position="1112"/>
        <end position="1272"/>
    </location>
</feature>
<evidence type="ECO:0000256" key="6">
    <source>
        <dbReference type="ARBA" id="ARBA00022776"/>
    </source>
</evidence>
<evidence type="ECO:0000259" key="13">
    <source>
        <dbReference type="Pfam" id="PF12922"/>
    </source>
</evidence>
<feature type="domain" description="Condensin complex subunit 1 N-terminal" evidence="13">
    <location>
        <begin position="73"/>
        <end position="230"/>
    </location>
</feature>
<gene>
    <name evidence="15" type="primary">LOC100212025</name>
</gene>
<keyword evidence="14" id="KW-1185">Reference proteome</keyword>
<dbReference type="Proteomes" id="UP001652625">
    <property type="component" value="Chromosome 11"/>
</dbReference>
<dbReference type="InterPro" id="IPR026971">
    <property type="entry name" value="CND1/NCAPD3"/>
</dbReference>
<evidence type="ECO:0000259" key="12">
    <source>
        <dbReference type="Pfam" id="PF12717"/>
    </source>
</evidence>
<keyword evidence="6 10" id="KW-0498">Mitosis</keyword>
<dbReference type="GeneID" id="100212025"/>
<dbReference type="Gene3D" id="1.25.10.10">
    <property type="entry name" value="Leucine-rich Repeat Variant"/>
    <property type="match status" value="2"/>
</dbReference>
<dbReference type="PANTHER" id="PTHR14222">
    <property type="entry name" value="CONDENSIN"/>
    <property type="match status" value="1"/>
</dbReference>
<dbReference type="Pfam" id="PF12922">
    <property type="entry name" value="Cnd1_N"/>
    <property type="match status" value="1"/>
</dbReference>
<dbReference type="PANTHER" id="PTHR14222:SF2">
    <property type="entry name" value="CONDENSIN COMPLEX SUBUNIT 1"/>
    <property type="match status" value="1"/>
</dbReference>
<comment type="similarity">
    <text evidence="3 10">Belongs to the CND1 (condensin subunit 1) family.</text>
</comment>
<comment type="subcellular location">
    <subcellularLocation>
        <location evidence="2">Chromosome</location>
    </subcellularLocation>
    <subcellularLocation>
        <location evidence="1">Nucleus</location>
    </subcellularLocation>
</comment>
<sequence>MEYEFRIPLTRDDLLSTSTDGFSIKNVLEPSCLGDKLDEASSDFKSDGVVAIVTHFDIFFSVLSHMKRLQEDIKQTAWQIIVSNLELFTNFLPIYLDPDGIDTQLRCNLLCALKMECYIVCQFFEEFEIDATKPEVNTGTKKGGKKKKAIADWNWESERRNALVALNKLVQLDLFRLWDPPIVEEDFVNLLSGLCYKLFENANFVRQKEDRDIVLHTLGHLIKRYNHQQSASVKIVQLLQHFEYLVSPLSHALEIFVNEYGAKLLVCDIIREIGRIDMSDLTRDASGTRSFSQFLVEIAEKIPSSVLPNISLLMAHLDGESYSMRNGVLGVFGEIVAKVLNKDNLDVGMKKSREGFLDRLEDHIHDVNSFVRSRVLQIWLYLCHEKAIPIARQGRLLDLVIGRLQDKSSQVRKYSVQFLKASLVGNPFAAKLPIDQLTQSLEKEMEKLKEIDQSDKNDVINVVQDSEEWLQIKDSIKQAINQFLTSESMEEDSEDDEIYEDDEDGFKKALIYIQSLIKNSAFHKSVVAFSKVLRIWNEIEDLQLTDVEIEKCKKSDFQNVENKEQEKDEDEDSQSEDESEAPKKEDQKTNKVLQIKYYLLMKKIFHVADTCTTDIKIDLATVDLEQSNKDQVNVNLEKQKVLVTYLSDCVRYAKQMKMVVPVLCQLLGSKINCDVLEAIDFFIAAYEFGLSQSEEGIRRMATLIWSSDPAIKKCVIAAFERLYLEVPCDNVRNKPTLIVKSLISLITKANLGELTSLEKLLCELMKLELIPQSVIHLLWQIFSLKIPQTSKEEQRAALNILSMLGGAEKEIIQSNINILIEYGLQDSDSFILARDTCISVLKLTKNNSNDLKESTRLNTDHLLFITLERLLVDGLKKLETRMWTPFSEQAFSVIYNLAENPDIICARILKHLVGVLNSANILSMEQDIFSQGSDDIASSSKNNCVHQRVVARVLTAAGHISLLQLFHLDVSIFTELKRRNRIEQEDKEKNDLKARKASRASKRESTASSVISKTETGLDDELGVGGAVVEDAEAENIRKICERDIVTGSNLLSIFCPVAALICSNPSKYKHVELQSAAALALGKFMLVSSECCDAHLQLMFTILGKSDTASIRTNAMIICGDLTFRFPNLIEPWTPHLYARLRDESLDVRSTAVKILAHLILNDMVKVKGQISEMAVCLEDKEEKISSAAKLFFFELSQKGNALYNIVPDIISRLSDHDQGIEEKLFRSIMKYLLQFIQKDKHSESLIEKLCHRYRVTRTDRQWRDLSYCLSLLPYNEKSFKKLIENIGCFQSQLSDDEIYSCFTTIVAKLKKFAKIEMKALLEEFESTLEGFHKIGVTDNNDDVNKAAKALSLAASQGNKRAGDAKRPSTKKKGGRTKPQDNDGDKIDKENEPPSNVKRKVSERNKKIVQLNPIFSSDDDDFS</sequence>
<feature type="compositionally biased region" description="Acidic residues" evidence="11">
    <location>
        <begin position="567"/>
        <end position="579"/>
    </location>
</feature>
<feature type="region of interest" description="Disordered" evidence="11">
    <location>
        <begin position="560"/>
        <end position="587"/>
    </location>
</feature>
<dbReference type="InterPro" id="IPR011989">
    <property type="entry name" value="ARM-like"/>
</dbReference>
<feature type="compositionally biased region" description="Basic and acidic residues" evidence="11">
    <location>
        <begin position="1379"/>
        <end position="1393"/>
    </location>
</feature>
<keyword evidence="7 10" id="KW-0226">DNA condensation</keyword>
<proteinExistence type="inferred from homology"/>
<keyword evidence="5 10" id="KW-0132">Cell division</keyword>
<evidence type="ECO:0000256" key="8">
    <source>
        <dbReference type="ARBA" id="ARBA00023242"/>
    </source>
</evidence>
<evidence type="ECO:0000256" key="3">
    <source>
        <dbReference type="ARBA" id="ARBA00009606"/>
    </source>
</evidence>
<evidence type="ECO:0000256" key="5">
    <source>
        <dbReference type="ARBA" id="ARBA00022618"/>
    </source>
</evidence>
<comment type="function">
    <text evidence="10">Regulatory subunit of the condensin complex, a complex required for conversion of interphase chromatin into mitotic-like condense chromosomes. The condensin complex probably introduces positive supercoils into relaxed DNA in the presence of type I topoisomerases and converts nicked DNA into positive knotted forms in the presence of type II topoisomerases.</text>
</comment>
<evidence type="ECO:0000256" key="2">
    <source>
        <dbReference type="ARBA" id="ARBA00004286"/>
    </source>
</evidence>
<dbReference type="InterPro" id="IPR016024">
    <property type="entry name" value="ARM-type_fold"/>
</dbReference>
<evidence type="ECO:0000256" key="10">
    <source>
        <dbReference type="PIRNR" id="PIRNR017127"/>
    </source>
</evidence>
<dbReference type="RefSeq" id="XP_065667159.1">
    <property type="nucleotide sequence ID" value="XM_065811087.1"/>
</dbReference>
<protein>
    <recommendedName>
        <fullName evidence="10">Condensin complex subunit 1</fullName>
    </recommendedName>
</protein>
<feature type="region of interest" description="Disordered" evidence="11">
    <location>
        <begin position="1356"/>
        <end position="1424"/>
    </location>
</feature>
<dbReference type="InterPro" id="IPR024324">
    <property type="entry name" value="Condensin_cplx_su1_N"/>
</dbReference>
<keyword evidence="9 10" id="KW-0131">Cell cycle</keyword>
<dbReference type="SUPFAM" id="SSF48371">
    <property type="entry name" value="ARM repeat"/>
    <property type="match status" value="1"/>
</dbReference>
<evidence type="ECO:0000256" key="1">
    <source>
        <dbReference type="ARBA" id="ARBA00004123"/>
    </source>
</evidence>
<evidence type="ECO:0000313" key="15">
    <source>
        <dbReference type="RefSeq" id="XP_065667159.1"/>
    </source>
</evidence>
<dbReference type="InterPro" id="IPR032682">
    <property type="entry name" value="Cnd1_C"/>
</dbReference>
<dbReference type="InterPro" id="IPR007673">
    <property type="entry name" value="Condensin_cplx_su1"/>
</dbReference>
<organism evidence="14 15">
    <name type="scientific">Hydra vulgaris</name>
    <name type="common">Hydra</name>
    <name type="synonym">Hydra attenuata</name>
    <dbReference type="NCBI Taxonomy" id="6087"/>
    <lineage>
        <taxon>Eukaryota</taxon>
        <taxon>Metazoa</taxon>
        <taxon>Cnidaria</taxon>
        <taxon>Hydrozoa</taxon>
        <taxon>Hydroidolina</taxon>
        <taxon>Anthoathecata</taxon>
        <taxon>Aplanulata</taxon>
        <taxon>Hydridae</taxon>
        <taxon>Hydra</taxon>
    </lineage>
</organism>
<feature type="region of interest" description="Disordered" evidence="11">
    <location>
        <begin position="986"/>
        <end position="1013"/>
    </location>
</feature>
<dbReference type="Pfam" id="PF12717">
    <property type="entry name" value="Cnd1"/>
    <property type="match status" value="1"/>
</dbReference>
<evidence type="ECO:0000256" key="7">
    <source>
        <dbReference type="ARBA" id="ARBA00023067"/>
    </source>
</evidence>
<reference evidence="15" key="1">
    <citation type="submission" date="2025-08" db="UniProtKB">
        <authorList>
            <consortium name="RefSeq"/>
        </authorList>
    </citation>
    <scope>IDENTIFICATION</scope>
</reference>
<dbReference type="PIRSF" id="PIRSF017127">
    <property type="entry name" value="Condensin_D2"/>
    <property type="match status" value="1"/>
</dbReference>
<evidence type="ECO:0000313" key="14">
    <source>
        <dbReference type="Proteomes" id="UP001652625"/>
    </source>
</evidence>
<accession>A0ABM4CYW3</accession>
<keyword evidence="4" id="KW-0158">Chromosome</keyword>
<keyword evidence="8" id="KW-0539">Nucleus</keyword>
<evidence type="ECO:0000256" key="4">
    <source>
        <dbReference type="ARBA" id="ARBA00022454"/>
    </source>
</evidence>
<name>A0ABM4CYW3_HYDVU</name>